<keyword evidence="3" id="KW-0813">Transport</keyword>
<evidence type="ECO:0000259" key="6">
    <source>
        <dbReference type="Pfam" id="PF00496"/>
    </source>
</evidence>
<comment type="similarity">
    <text evidence="2">Belongs to the bacterial solute-binding protein 5 family.</text>
</comment>
<name>A0A858R3Z2_9PROT</name>
<dbReference type="FunFam" id="3.90.76.10:FF:000001">
    <property type="entry name" value="Oligopeptide ABC transporter substrate-binding protein"/>
    <property type="match status" value="1"/>
</dbReference>
<dbReference type="Gene3D" id="3.90.76.10">
    <property type="entry name" value="Dipeptide-binding Protein, Domain 1"/>
    <property type="match status" value="1"/>
</dbReference>
<sequence>MKTLFNRARAIALGALLAAGSLAVSAVPAEAQKILHRGNGSEPETLDPHKSTGVPESYIQYDLFEGLVVPDGKGNLIPGAAESWSSNADGTVFTFKLRKNAKWSDGTPVTADDWVYSWRRVVDPKTMSKYAWYLWPVKNGEAVSNGKLPPDQFGVRALDPLTFEVTLEGPTPYFVSMLQHHATYAVNRASIEKHGDEFIRPGNYVTNGPYMLAEAVPQSHIKVVKNPHFHDAANVKIDTVMFYPTENIEAELKRFRAGELDITYEIPVSQMDWVRQNMAKQARLAPYFGTYFFAPNLTKEPWKSNKDLRLALNLAIDRQTLVDKINKRGEQPAYSWLPPGTENYTQQVPEYANWTQEQREAKAKELVKKAGYGPGGKPLEVEVLFNTSENHRKMAIAVASMWQKVLGAKVTLNNQEWKVFLSTRDEKKFKDVVRHGWIGDYLDANNFLALFRSDVGKQNPSGYNNPEFDRLVSEANKLADVEKRRALLQQAERLMIEDVAFFPLHFYSSRHMVSDRVIGWGDNLQDLHPSRFLDVK</sequence>
<evidence type="ECO:0000313" key="7">
    <source>
        <dbReference type="EMBL" id="QJE72098.1"/>
    </source>
</evidence>
<dbReference type="InterPro" id="IPR000914">
    <property type="entry name" value="SBP_5_dom"/>
</dbReference>
<dbReference type="Gene3D" id="3.10.105.10">
    <property type="entry name" value="Dipeptide-binding Protein, Domain 3"/>
    <property type="match status" value="1"/>
</dbReference>
<dbReference type="SUPFAM" id="SSF53850">
    <property type="entry name" value="Periplasmic binding protein-like II"/>
    <property type="match status" value="1"/>
</dbReference>
<feature type="signal peptide" evidence="5">
    <location>
        <begin position="1"/>
        <end position="26"/>
    </location>
</feature>
<dbReference type="CDD" id="cd08504">
    <property type="entry name" value="PBP2_OppA"/>
    <property type="match status" value="1"/>
</dbReference>
<dbReference type="Pfam" id="PF00496">
    <property type="entry name" value="SBP_bac_5"/>
    <property type="match status" value="1"/>
</dbReference>
<dbReference type="GO" id="GO:0030288">
    <property type="term" value="C:outer membrane-bounded periplasmic space"/>
    <property type="evidence" value="ECO:0007669"/>
    <property type="project" value="TreeGrafter"/>
</dbReference>
<dbReference type="PIRSF" id="PIRSF002741">
    <property type="entry name" value="MppA"/>
    <property type="match status" value="1"/>
</dbReference>
<gene>
    <name evidence="7" type="ORF">HHL28_02345</name>
</gene>
<dbReference type="FunFam" id="3.10.105.10:FF:000001">
    <property type="entry name" value="Oligopeptide ABC transporter, oligopeptide-binding protein"/>
    <property type="match status" value="1"/>
</dbReference>
<dbReference type="Gene3D" id="3.40.190.10">
    <property type="entry name" value="Periplasmic binding protein-like II"/>
    <property type="match status" value="1"/>
</dbReference>
<dbReference type="Proteomes" id="UP000501891">
    <property type="component" value="Chromosome"/>
</dbReference>
<proteinExistence type="inferred from homology"/>
<accession>A0A858R3Z2</accession>
<reference evidence="7" key="1">
    <citation type="submission" date="2020-04" db="EMBL/GenBank/DDBJ databases">
        <title>A desert anoxygenic phototrophic bacterium fixes CO2 using RubisCO under aerobic conditions.</title>
        <authorList>
            <person name="Tang K."/>
        </authorList>
    </citation>
    <scope>NUCLEOTIDE SEQUENCE [LARGE SCALE GENOMIC DNA]</scope>
    <source>
        <strain evidence="7">MIMtkB3</strain>
    </source>
</reference>
<dbReference type="PANTHER" id="PTHR30290:SF10">
    <property type="entry name" value="PERIPLASMIC OLIGOPEPTIDE-BINDING PROTEIN-RELATED"/>
    <property type="match status" value="1"/>
</dbReference>
<evidence type="ECO:0000256" key="4">
    <source>
        <dbReference type="ARBA" id="ARBA00022729"/>
    </source>
</evidence>
<dbReference type="PANTHER" id="PTHR30290">
    <property type="entry name" value="PERIPLASMIC BINDING COMPONENT OF ABC TRANSPORTER"/>
    <property type="match status" value="1"/>
</dbReference>
<dbReference type="GO" id="GO:0015833">
    <property type="term" value="P:peptide transport"/>
    <property type="evidence" value="ECO:0007669"/>
    <property type="project" value="TreeGrafter"/>
</dbReference>
<dbReference type="GO" id="GO:1904680">
    <property type="term" value="F:peptide transmembrane transporter activity"/>
    <property type="evidence" value="ECO:0007669"/>
    <property type="project" value="TreeGrafter"/>
</dbReference>
<dbReference type="InterPro" id="IPR023765">
    <property type="entry name" value="SBP_5_CS"/>
</dbReference>
<dbReference type="AlphaFoldDB" id="A0A858R3Z2"/>
<evidence type="ECO:0000256" key="5">
    <source>
        <dbReference type="SAM" id="SignalP"/>
    </source>
</evidence>
<organism evidence="7 8">
    <name type="scientific">Aerophototrophica crusticola</name>
    <dbReference type="NCBI Taxonomy" id="1709002"/>
    <lineage>
        <taxon>Bacteria</taxon>
        <taxon>Pseudomonadati</taxon>
        <taxon>Pseudomonadota</taxon>
        <taxon>Alphaproteobacteria</taxon>
        <taxon>Rhodospirillales</taxon>
        <taxon>Rhodospirillaceae</taxon>
        <taxon>Aerophototrophica</taxon>
    </lineage>
</organism>
<feature type="chain" id="PRO_5032887198" evidence="5">
    <location>
        <begin position="27"/>
        <end position="536"/>
    </location>
</feature>
<dbReference type="KEGG" id="acru:HHL28_02345"/>
<feature type="domain" description="Solute-binding protein family 5" evidence="6">
    <location>
        <begin position="76"/>
        <end position="458"/>
    </location>
</feature>
<evidence type="ECO:0000256" key="2">
    <source>
        <dbReference type="ARBA" id="ARBA00005695"/>
    </source>
</evidence>
<evidence type="ECO:0000256" key="1">
    <source>
        <dbReference type="ARBA" id="ARBA00004418"/>
    </source>
</evidence>
<dbReference type="EMBL" id="CP051775">
    <property type="protein sequence ID" value="QJE72098.1"/>
    <property type="molecule type" value="Genomic_DNA"/>
</dbReference>
<dbReference type="InterPro" id="IPR039424">
    <property type="entry name" value="SBP_5"/>
</dbReference>
<comment type="subcellular location">
    <subcellularLocation>
        <location evidence="1">Periplasm</location>
    </subcellularLocation>
</comment>
<dbReference type="GO" id="GO:0043190">
    <property type="term" value="C:ATP-binding cassette (ABC) transporter complex"/>
    <property type="evidence" value="ECO:0007669"/>
    <property type="project" value="InterPro"/>
</dbReference>
<dbReference type="InterPro" id="IPR030678">
    <property type="entry name" value="Peptide/Ni-bd"/>
</dbReference>
<keyword evidence="8" id="KW-1185">Reference proteome</keyword>
<dbReference type="PROSITE" id="PS01040">
    <property type="entry name" value="SBP_BACTERIAL_5"/>
    <property type="match status" value="1"/>
</dbReference>
<evidence type="ECO:0000313" key="8">
    <source>
        <dbReference type="Proteomes" id="UP000501891"/>
    </source>
</evidence>
<keyword evidence="4 5" id="KW-0732">Signal</keyword>
<protein>
    <submittedName>
        <fullName evidence="7">Peptide ABC transporter substrate-binding protein</fullName>
    </submittedName>
</protein>
<evidence type="ECO:0000256" key="3">
    <source>
        <dbReference type="ARBA" id="ARBA00022448"/>
    </source>
</evidence>